<dbReference type="EMBL" id="JBBKTX010000003">
    <property type="protein sequence ID" value="MFK4751394.1"/>
    <property type="molecule type" value="Genomic_DNA"/>
</dbReference>
<accession>A0ABW8NEM5</accession>
<comment type="similarity">
    <text evidence="2 6">Belongs to the FKBP-type PPIase family.</text>
</comment>
<evidence type="ECO:0000259" key="7">
    <source>
        <dbReference type="PROSITE" id="PS50059"/>
    </source>
</evidence>
<dbReference type="PROSITE" id="PS50059">
    <property type="entry name" value="FKBP_PPIASE"/>
    <property type="match status" value="1"/>
</dbReference>
<comment type="caution">
    <text evidence="8">The sequence shown here is derived from an EMBL/GenBank/DDBJ whole genome shotgun (WGS) entry which is preliminary data.</text>
</comment>
<dbReference type="PANTHER" id="PTHR47861">
    <property type="entry name" value="FKBP-TYPE PEPTIDYL-PROLYL CIS-TRANS ISOMERASE SLYD"/>
    <property type="match status" value="1"/>
</dbReference>
<proteinExistence type="inferred from homology"/>
<evidence type="ECO:0000256" key="1">
    <source>
        <dbReference type="ARBA" id="ARBA00000971"/>
    </source>
</evidence>
<dbReference type="Proteomes" id="UP001620597">
    <property type="component" value="Unassembled WGS sequence"/>
</dbReference>
<evidence type="ECO:0000256" key="6">
    <source>
        <dbReference type="RuleBase" id="RU003915"/>
    </source>
</evidence>
<dbReference type="RefSeq" id="WP_416204859.1">
    <property type="nucleotide sequence ID" value="NZ_JBBKTX010000003.1"/>
</dbReference>
<protein>
    <recommendedName>
        <fullName evidence="6">Peptidyl-prolyl cis-trans isomerase</fullName>
        <ecNumber evidence="6">5.2.1.8</ecNumber>
    </recommendedName>
</protein>
<dbReference type="NCBIfam" id="NF011676">
    <property type="entry name" value="PRK15095.1"/>
    <property type="match status" value="1"/>
</dbReference>
<keyword evidence="4 5" id="KW-0413">Isomerase</keyword>
<dbReference type="Gene3D" id="2.40.10.330">
    <property type="match status" value="1"/>
</dbReference>
<dbReference type="Pfam" id="PF00254">
    <property type="entry name" value="FKBP_C"/>
    <property type="match status" value="1"/>
</dbReference>
<feature type="domain" description="PPIase FKBP-type" evidence="7">
    <location>
        <begin position="9"/>
        <end position="107"/>
    </location>
</feature>
<evidence type="ECO:0000256" key="2">
    <source>
        <dbReference type="ARBA" id="ARBA00006577"/>
    </source>
</evidence>
<dbReference type="GO" id="GO:0003755">
    <property type="term" value="F:peptidyl-prolyl cis-trans isomerase activity"/>
    <property type="evidence" value="ECO:0007669"/>
    <property type="project" value="UniProtKB-EC"/>
</dbReference>
<name>A0ABW8NEM5_9GAMM</name>
<dbReference type="InterPro" id="IPR048261">
    <property type="entry name" value="SlpA/SlyD-like_ins_sf"/>
</dbReference>
<evidence type="ECO:0000256" key="4">
    <source>
        <dbReference type="ARBA" id="ARBA00023235"/>
    </source>
</evidence>
<keyword evidence="9" id="KW-1185">Reference proteome</keyword>
<keyword evidence="3 5" id="KW-0697">Rotamase</keyword>
<evidence type="ECO:0000256" key="5">
    <source>
        <dbReference type="PROSITE-ProRule" id="PRU00277"/>
    </source>
</evidence>
<evidence type="ECO:0000256" key="3">
    <source>
        <dbReference type="ARBA" id="ARBA00023110"/>
    </source>
</evidence>
<evidence type="ECO:0000313" key="8">
    <source>
        <dbReference type="EMBL" id="MFK4751394.1"/>
    </source>
</evidence>
<dbReference type="SUPFAM" id="SSF54534">
    <property type="entry name" value="FKBP-like"/>
    <property type="match status" value="1"/>
</dbReference>
<comment type="catalytic activity">
    <reaction evidence="1 5 6">
        <text>[protein]-peptidylproline (omega=180) = [protein]-peptidylproline (omega=0)</text>
        <dbReference type="Rhea" id="RHEA:16237"/>
        <dbReference type="Rhea" id="RHEA-COMP:10747"/>
        <dbReference type="Rhea" id="RHEA-COMP:10748"/>
        <dbReference type="ChEBI" id="CHEBI:83833"/>
        <dbReference type="ChEBI" id="CHEBI:83834"/>
        <dbReference type="EC" id="5.2.1.8"/>
    </reaction>
</comment>
<dbReference type="InterPro" id="IPR046357">
    <property type="entry name" value="PPIase_dom_sf"/>
</dbReference>
<dbReference type="PANTHER" id="PTHR47861:SF4">
    <property type="entry name" value="FKBP-TYPE 16 KDA PEPTIDYL-PROLYL CIS-TRANS ISOMERASE"/>
    <property type="match status" value="1"/>
</dbReference>
<dbReference type="EC" id="5.2.1.8" evidence="6"/>
<organism evidence="8 9">
    <name type="scientific">Oceanobacter antarcticus</name>
    <dbReference type="NCBI Taxonomy" id="3133425"/>
    <lineage>
        <taxon>Bacteria</taxon>
        <taxon>Pseudomonadati</taxon>
        <taxon>Pseudomonadota</taxon>
        <taxon>Gammaproteobacteria</taxon>
        <taxon>Oceanospirillales</taxon>
        <taxon>Oceanospirillaceae</taxon>
        <taxon>Oceanobacter</taxon>
    </lineage>
</organism>
<reference evidence="8 9" key="1">
    <citation type="submission" date="2024-03" db="EMBL/GenBank/DDBJ databases">
        <title>High-quality draft genome sequence of Oceanobacter sp. wDCs-4.</title>
        <authorList>
            <person name="Dong C."/>
        </authorList>
    </citation>
    <scope>NUCLEOTIDE SEQUENCE [LARGE SCALE GENOMIC DNA]</scope>
    <source>
        <strain evidence="9">wDCs-4</strain>
    </source>
</reference>
<sequence>MATDIISSGSTVSLHFALKLADGQVIDSTFEATPAQLVIGDGNLPEGFESLLPGLVTGDHKTFSVDPEHAFGQHNPNNVQRMKRSDFAADLPISPGLVVSFADASNTELPGVIASVEGDWVEVDFNHPLAGKILTFEVQILDVKAVENAHAD</sequence>
<evidence type="ECO:0000313" key="9">
    <source>
        <dbReference type="Proteomes" id="UP001620597"/>
    </source>
</evidence>
<gene>
    <name evidence="8" type="primary">fkpB</name>
    <name evidence="8" type="ORF">WG929_03125</name>
</gene>
<dbReference type="Gene3D" id="3.10.50.40">
    <property type="match status" value="1"/>
</dbReference>
<dbReference type="InterPro" id="IPR001179">
    <property type="entry name" value="PPIase_FKBP_dom"/>
</dbReference>